<sequence length="76" mass="8885">MGSEWLHSSKYWRLRAEEFRSKADACQFPQTRETLRDIANNYNELAQRAEQVVTLAELDKDARFKIGPRARGRGDE</sequence>
<accession>A0AB39XR30</accession>
<organism evidence="1">
    <name type="scientific">Bradyrhizobium sp. LLZ17</name>
    <dbReference type="NCBI Taxonomy" id="3239388"/>
    <lineage>
        <taxon>Bacteria</taxon>
        <taxon>Pseudomonadati</taxon>
        <taxon>Pseudomonadota</taxon>
        <taxon>Alphaproteobacteria</taxon>
        <taxon>Hyphomicrobiales</taxon>
        <taxon>Nitrobacteraceae</taxon>
        <taxon>Bradyrhizobium</taxon>
    </lineage>
</organism>
<name>A0AB39XR30_9BRAD</name>
<gene>
    <name evidence="1" type="ORF">AB8Z38_11580</name>
</gene>
<reference evidence="1" key="1">
    <citation type="submission" date="2024-08" db="EMBL/GenBank/DDBJ databases">
        <authorList>
            <person name="Chaddad Z."/>
            <person name="Lamrabet M."/>
            <person name="Bouhnik O."/>
            <person name="Alami S."/>
            <person name="Wipf D."/>
            <person name="Courty P.E."/>
            <person name="Missbah El Idrissi M."/>
        </authorList>
    </citation>
    <scope>NUCLEOTIDE SEQUENCE</scope>
    <source>
        <strain evidence="1">LLZ17</strain>
    </source>
</reference>
<evidence type="ECO:0000313" key="1">
    <source>
        <dbReference type="EMBL" id="XDV59941.1"/>
    </source>
</evidence>
<proteinExistence type="predicted"/>
<dbReference type="EMBL" id="CP165734">
    <property type="protein sequence ID" value="XDV59941.1"/>
    <property type="molecule type" value="Genomic_DNA"/>
</dbReference>
<dbReference type="RefSeq" id="WP_369725156.1">
    <property type="nucleotide sequence ID" value="NZ_CP165734.1"/>
</dbReference>
<protein>
    <submittedName>
        <fullName evidence="1">Uncharacterized protein</fullName>
    </submittedName>
</protein>
<dbReference type="AlphaFoldDB" id="A0AB39XR30"/>